<dbReference type="InterPro" id="IPR046663">
    <property type="entry name" value="DUF6772"/>
</dbReference>
<organism evidence="1 2">
    <name type="scientific">Microlunatus soli</name>
    <dbReference type="NCBI Taxonomy" id="630515"/>
    <lineage>
        <taxon>Bacteria</taxon>
        <taxon>Bacillati</taxon>
        <taxon>Actinomycetota</taxon>
        <taxon>Actinomycetes</taxon>
        <taxon>Propionibacteriales</taxon>
        <taxon>Propionibacteriaceae</taxon>
        <taxon>Microlunatus</taxon>
    </lineage>
</organism>
<proteinExistence type="predicted"/>
<dbReference type="Proteomes" id="UP000199103">
    <property type="component" value="Chromosome I"/>
</dbReference>
<name>A0A1H1TAQ7_9ACTN</name>
<gene>
    <name evidence="1" type="ORF">SAMN04489812_2323</name>
</gene>
<dbReference type="STRING" id="630515.SAMN04489812_2323"/>
<reference evidence="1 2" key="1">
    <citation type="submission" date="2016-10" db="EMBL/GenBank/DDBJ databases">
        <authorList>
            <person name="de Groot N.N."/>
        </authorList>
    </citation>
    <scope>NUCLEOTIDE SEQUENCE [LARGE SCALE GENOMIC DNA]</scope>
    <source>
        <strain evidence="1 2">DSM 21800</strain>
    </source>
</reference>
<evidence type="ECO:0000313" key="1">
    <source>
        <dbReference type="EMBL" id="SDS57342.1"/>
    </source>
</evidence>
<protein>
    <submittedName>
        <fullName evidence="1">Uncharacterized protein</fullName>
    </submittedName>
</protein>
<dbReference type="EMBL" id="LT629772">
    <property type="protein sequence ID" value="SDS57342.1"/>
    <property type="molecule type" value="Genomic_DNA"/>
</dbReference>
<sequence length="309" mass="35985">MQPVLAYERGLSKFKPLDRVITYDDFDHGFNGWMDLTPNFVEEDYRSFPSIVDLERWAPSMLSAAPMRFAASHGSMEGTYSLKLTTRPTAARYEEPPAAGSMGTAIKRLSNIANTSTIQIEAWYAYTPQQDRTGKGEEDIRAFGFFFDLQDTEYRFMPGVRYVNSVNGELVKRWQYWKVRDGVSRADWCYGLADGWQEPGIDNLWYGRRHPDGSADAYQWIPDGQQDLVYNESPDKINWLYLRLTFDYRRRQYIEFESQDRVFDLRGLAPTLSPRYRSIDNLINPIFFVETDTDRSVNLYLDSVVYSID</sequence>
<keyword evidence="2" id="KW-1185">Reference proteome</keyword>
<dbReference type="AlphaFoldDB" id="A0A1H1TAQ7"/>
<dbReference type="Pfam" id="PF20562">
    <property type="entry name" value="DUF6772"/>
    <property type="match status" value="1"/>
</dbReference>
<evidence type="ECO:0000313" key="2">
    <source>
        <dbReference type="Proteomes" id="UP000199103"/>
    </source>
</evidence>
<accession>A0A1H1TAQ7</accession>
<dbReference type="OrthoDB" id="1030000at2"/>
<dbReference type="RefSeq" id="WP_091524701.1">
    <property type="nucleotide sequence ID" value="NZ_LT629772.1"/>
</dbReference>